<dbReference type="Proteomes" id="UP000029981">
    <property type="component" value="Chromosome 2"/>
</dbReference>
<keyword evidence="1" id="KW-0479">Metal-binding</keyword>
<evidence type="ECO:0000256" key="1">
    <source>
        <dbReference type="PROSITE-ProRule" id="PRU00042"/>
    </source>
</evidence>
<name>A0A0A0LQ06_CUCSA</name>
<keyword evidence="1" id="KW-0862">Zinc</keyword>
<dbReference type="GO" id="GO:0008270">
    <property type="term" value="F:zinc ion binding"/>
    <property type="evidence" value="ECO:0007669"/>
    <property type="project" value="UniProtKB-KW"/>
</dbReference>
<reference evidence="4 5" key="2">
    <citation type="journal article" date="2009" name="PLoS ONE">
        <title>An integrated genetic and cytogenetic map of the cucumber genome.</title>
        <authorList>
            <person name="Ren Y."/>
            <person name="Zhang Z."/>
            <person name="Liu J."/>
            <person name="Staub J.E."/>
            <person name="Han Y."/>
            <person name="Cheng Z."/>
            <person name="Li X."/>
            <person name="Lu J."/>
            <person name="Miao H."/>
            <person name="Kang H."/>
            <person name="Xie B."/>
            <person name="Gu X."/>
            <person name="Wang X."/>
            <person name="Du Y."/>
            <person name="Jin W."/>
            <person name="Huang S."/>
        </authorList>
    </citation>
    <scope>NUCLEOTIDE SEQUENCE [LARGE SCALE GENOMIC DNA]</scope>
    <source>
        <strain evidence="5">cv. 9930</strain>
    </source>
</reference>
<dbReference type="PROSITE" id="PS50157">
    <property type="entry name" value="ZINC_FINGER_C2H2_2"/>
    <property type="match status" value="1"/>
</dbReference>
<sequence>MDDKSLPYNLRLRKDHKSSSPTEHSKTHKHDRDFQEKASDDQIYVSHLIVDYRCEKCGCSFDIESSLSSHHCKNKNEREAMEIEGHGILGENKSFRKKSRKGVPRRAPFF</sequence>
<reference evidence="4 5" key="4">
    <citation type="journal article" date="2011" name="BMC Genomics">
        <title>RNA-Seq improves annotation of protein-coding genes in the cucumber genome.</title>
        <authorList>
            <person name="Li Z."/>
            <person name="Zhang Z."/>
            <person name="Yan P."/>
            <person name="Huang S."/>
            <person name="Fei Z."/>
            <person name="Lin K."/>
        </authorList>
    </citation>
    <scope>NUCLEOTIDE SEQUENCE [LARGE SCALE GENOMIC DNA]</scope>
    <source>
        <strain evidence="5">cv. 9930</strain>
    </source>
</reference>
<dbReference type="EMBL" id="CM002923">
    <property type="protein sequence ID" value="KGN62031.1"/>
    <property type="molecule type" value="Genomic_DNA"/>
</dbReference>
<proteinExistence type="predicted"/>
<dbReference type="InterPro" id="IPR013087">
    <property type="entry name" value="Znf_C2H2_type"/>
</dbReference>
<feature type="domain" description="C2H2-type" evidence="3">
    <location>
        <begin position="52"/>
        <end position="79"/>
    </location>
</feature>
<dbReference type="AlphaFoldDB" id="A0A0A0LQ06"/>
<evidence type="ECO:0000313" key="4">
    <source>
        <dbReference type="EMBL" id="KGN62031.1"/>
    </source>
</evidence>
<feature type="region of interest" description="Disordered" evidence="2">
    <location>
        <begin position="1"/>
        <end position="37"/>
    </location>
</feature>
<evidence type="ECO:0000256" key="2">
    <source>
        <dbReference type="SAM" id="MobiDB-lite"/>
    </source>
</evidence>
<gene>
    <name evidence="4" type="ORF">Csa_2G287130</name>
</gene>
<accession>A0A0A0LQ06</accession>
<organism evidence="4 5">
    <name type="scientific">Cucumis sativus</name>
    <name type="common">Cucumber</name>
    <dbReference type="NCBI Taxonomy" id="3659"/>
    <lineage>
        <taxon>Eukaryota</taxon>
        <taxon>Viridiplantae</taxon>
        <taxon>Streptophyta</taxon>
        <taxon>Embryophyta</taxon>
        <taxon>Tracheophyta</taxon>
        <taxon>Spermatophyta</taxon>
        <taxon>Magnoliopsida</taxon>
        <taxon>eudicotyledons</taxon>
        <taxon>Gunneridae</taxon>
        <taxon>Pentapetalae</taxon>
        <taxon>rosids</taxon>
        <taxon>fabids</taxon>
        <taxon>Cucurbitales</taxon>
        <taxon>Cucurbitaceae</taxon>
        <taxon>Benincaseae</taxon>
        <taxon>Cucumis</taxon>
    </lineage>
</organism>
<protein>
    <recommendedName>
        <fullName evidence="3">C2H2-type domain-containing protein</fullName>
    </recommendedName>
</protein>
<evidence type="ECO:0000313" key="5">
    <source>
        <dbReference type="Proteomes" id="UP000029981"/>
    </source>
</evidence>
<reference evidence="4 5" key="1">
    <citation type="journal article" date="2009" name="Nat. Genet.">
        <title>The genome of the cucumber, Cucumis sativus L.</title>
        <authorList>
            <person name="Huang S."/>
            <person name="Li R."/>
            <person name="Zhang Z."/>
            <person name="Li L."/>
            <person name="Gu X."/>
            <person name="Fan W."/>
            <person name="Lucas W.J."/>
            <person name="Wang X."/>
            <person name="Xie B."/>
            <person name="Ni P."/>
            <person name="Ren Y."/>
            <person name="Zhu H."/>
            <person name="Li J."/>
            <person name="Lin K."/>
            <person name="Jin W."/>
            <person name="Fei Z."/>
            <person name="Li G."/>
            <person name="Staub J."/>
            <person name="Kilian A."/>
            <person name="van der Vossen E.A."/>
            <person name="Wu Y."/>
            <person name="Guo J."/>
            <person name="He J."/>
            <person name="Jia Z."/>
            <person name="Ren Y."/>
            <person name="Tian G."/>
            <person name="Lu Y."/>
            <person name="Ruan J."/>
            <person name="Qian W."/>
            <person name="Wang M."/>
            <person name="Huang Q."/>
            <person name="Li B."/>
            <person name="Xuan Z."/>
            <person name="Cao J."/>
            <person name="Asan"/>
            <person name="Wu Z."/>
            <person name="Zhang J."/>
            <person name="Cai Q."/>
            <person name="Bai Y."/>
            <person name="Zhao B."/>
            <person name="Han Y."/>
            <person name="Li Y."/>
            <person name="Li X."/>
            <person name="Wang S."/>
            <person name="Shi Q."/>
            <person name="Liu S."/>
            <person name="Cho W.K."/>
            <person name="Kim J.Y."/>
            <person name="Xu Y."/>
            <person name="Heller-Uszynska K."/>
            <person name="Miao H."/>
            <person name="Cheng Z."/>
            <person name="Zhang S."/>
            <person name="Wu J."/>
            <person name="Yang Y."/>
            <person name="Kang H."/>
            <person name="Li M."/>
            <person name="Liang H."/>
            <person name="Ren X."/>
            <person name="Shi Z."/>
            <person name="Wen M."/>
            <person name="Jian M."/>
            <person name="Yang H."/>
            <person name="Zhang G."/>
            <person name="Yang Z."/>
            <person name="Chen R."/>
            <person name="Liu S."/>
            <person name="Li J."/>
            <person name="Ma L."/>
            <person name="Liu H."/>
            <person name="Zhou Y."/>
            <person name="Zhao J."/>
            <person name="Fang X."/>
            <person name="Li G."/>
            <person name="Fang L."/>
            <person name="Li Y."/>
            <person name="Liu D."/>
            <person name="Zheng H."/>
            <person name="Zhang Y."/>
            <person name="Qin N."/>
            <person name="Li Z."/>
            <person name="Yang G."/>
            <person name="Yang S."/>
            <person name="Bolund L."/>
            <person name="Kristiansen K."/>
            <person name="Zheng H."/>
            <person name="Li S."/>
            <person name="Zhang X."/>
            <person name="Yang H."/>
            <person name="Wang J."/>
            <person name="Sun R."/>
            <person name="Zhang B."/>
            <person name="Jiang S."/>
            <person name="Wang J."/>
            <person name="Du Y."/>
            <person name="Li S."/>
        </authorList>
    </citation>
    <scope>NUCLEOTIDE SEQUENCE [LARGE SCALE GENOMIC DNA]</scope>
    <source>
        <strain evidence="5">cv. 9930</strain>
    </source>
</reference>
<reference evidence="4 5" key="3">
    <citation type="journal article" date="2010" name="BMC Genomics">
        <title>Transcriptome sequencing and comparative analysis of cucumber flowers with different sex types.</title>
        <authorList>
            <person name="Guo S."/>
            <person name="Zheng Y."/>
            <person name="Joung J.G."/>
            <person name="Liu S."/>
            <person name="Zhang Z."/>
            <person name="Crasta O.R."/>
            <person name="Sobral B.W."/>
            <person name="Xu Y."/>
            <person name="Huang S."/>
            <person name="Fei Z."/>
        </authorList>
    </citation>
    <scope>NUCLEOTIDE SEQUENCE [LARGE SCALE GENOMIC DNA]</scope>
    <source>
        <strain evidence="5">cv. 9930</strain>
    </source>
</reference>
<dbReference type="Gramene" id="KGN62031">
    <property type="protein sequence ID" value="KGN62031"/>
    <property type="gene ID" value="Csa_2G287130"/>
</dbReference>
<keyword evidence="5" id="KW-1185">Reference proteome</keyword>
<evidence type="ECO:0000259" key="3">
    <source>
        <dbReference type="PROSITE" id="PS50157"/>
    </source>
</evidence>
<keyword evidence="1" id="KW-0863">Zinc-finger</keyword>